<gene>
    <name evidence="14" type="ORF">C5Y96_05945</name>
</gene>
<dbReference type="PROSITE" id="PS50885">
    <property type="entry name" value="HAMP"/>
    <property type="match status" value="1"/>
</dbReference>
<dbReference type="InterPro" id="IPR036890">
    <property type="entry name" value="HATPase_C_sf"/>
</dbReference>
<dbReference type="SMART" id="SM00304">
    <property type="entry name" value="HAMP"/>
    <property type="match status" value="1"/>
</dbReference>
<evidence type="ECO:0000256" key="11">
    <source>
        <dbReference type="SAM" id="Phobius"/>
    </source>
</evidence>
<keyword evidence="10" id="KW-0175">Coiled coil</keyword>
<dbReference type="CDD" id="cd00082">
    <property type="entry name" value="HisKA"/>
    <property type="match status" value="1"/>
</dbReference>
<dbReference type="PROSITE" id="PS50109">
    <property type="entry name" value="HIS_KIN"/>
    <property type="match status" value="1"/>
</dbReference>
<dbReference type="OrthoDB" id="226486at2"/>
<feature type="domain" description="HAMP" evidence="13">
    <location>
        <begin position="180"/>
        <end position="232"/>
    </location>
</feature>
<dbReference type="InterPro" id="IPR036097">
    <property type="entry name" value="HisK_dim/P_sf"/>
</dbReference>
<dbReference type="CDD" id="cd06225">
    <property type="entry name" value="HAMP"/>
    <property type="match status" value="1"/>
</dbReference>
<dbReference type="GO" id="GO:0005524">
    <property type="term" value="F:ATP binding"/>
    <property type="evidence" value="ECO:0007669"/>
    <property type="project" value="UniProtKB-KW"/>
</dbReference>
<dbReference type="SMART" id="SM00387">
    <property type="entry name" value="HATPase_c"/>
    <property type="match status" value="1"/>
</dbReference>
<dbReference type="Gene3D" id="1.10.287.130">
    <property type="match status" value="1"/>
</dbReference>
<dbReference type="SUPFAM" id="SSF47384">
    <property type="entry name" value="Homodimeric domain of signal transducing histidine kinase"/>
    <property type="match status" value="1"/>
</dbReference>
<keyword evidence="4" id="KW-0597">Phosphoprotein</keyword>
<dbReference type="GO" id="GO:0016020">
    <property type="term" value="C:membrane"/>
    <property type="evidence" value="ECO:0007669"/>
    <property type="project" value="UniProtKB-SubCell"/>
</dbReference>
<evidence type="ECO:0000256" key="7">
    <source>
        <dbReference type="ARBA" id="ARBA00022777"/>
    </source>
</evidence>
<protein>
    <recommendedName>
        <fullName evidence="3">histidine kinase</fullName>
        <ecNumber evidence="3">2.7.13.3</ecNumber>
    </recommendedName>
</protein>
<dbReference type="Proteomes" id="UP000240009">
    <property type="component" value="Unassembled WGS sequence"/>
</dbReference>
<dbReference type="Pfam" id="PF00512">
    <property type="entry name" value="HisKA"/>
    <property type="match status" value="1"/>
</dbReference>
<organism evidence="14 15">
    <name type="scientific">Blastopirellula marina</name>
    <dbReference type="NCBI Taxonomy" id="124"/>
    <lineage>
        <taxon>Bacteria</taxon>
        <taxon>Pseudomonadati</taxon>
        <taxon>Planctomycetota</taxon>
        <taxon>Planctomycetia</taxon>
        <taxon>Pirellulales</taxon>
        <taxon>Pirellulaceae</taxon>
        <taxon>Blastopirellula</taxon>
    </lineage>
</organism>
<dbReference type="PANTHER" id="PTHR43065:SF46">
    <property type="entry name" value="C4-DICARBOXYLATE TRANSPORT SENSOR PROTEIN DCTB"/>
    <property type="match status" value="1"/>
</dbReference>
<keyword evidence="5" id="KW-0808">Transferase</keyword>
<dbReference type="InterPro" id="IPR003594">
    <property type="entry name" value="HATPase_dom"/>
</dbReference>
<keyword evidence="11" id="KW-1133">Transmembrane helix</keyword>
<dbReference type="Gene3D" id="3.30.565.10">
    <property type="entry name" value="Histidine kinase-like ATPase, C-terminal domain"/>
    <property type="match status" value="1"/>
</dbReference>
<dbReference type="Pfam" id="PF00672">
    <property type="entry name" value="HAMP"/>
    <property type="match status" value="1"/>
</dbReference>
<reference evidence="14 15" key="1">
    <citation type="submission" date="2018-02" db="EMBL/GenBank/DDBJ databases">
        <title>Comparative genomes isolates from brazilian mangrove.</title>
        <authorList>
            <person name="Araujo J.E."/>
            <person name="Taketani R.G."/>
            <person name="Silva M.C.P."/>
            <person name="Loureco M.V."/>
            <person name="Andreote F.D."/>
        </authorList>
    </citation>
    <scope>NUCLEOTIDE SEQUENCE [LARGE SCALE GENOMIC DNA]</scope>
    <source>
        <strain evidence="14 15">HEX-2 MGV</strain>
    </source>
</reference>
<keyword evidence="6" id="KW-0547">Nucleotide-binding</keyword>
<evidence type="ECO:0000256" key="3">
    <source>
        <dbReference type="ARBA" id="ARBA00012438"/>
    </source>
</evidence>
<dbReference type="InterPro" id="IPR003661">
    <property type="entry name" value="HisK_dim/P_dom"/>
</dbReference>
<comment type="caution">
    <text evidence="14">The sequence shown here is derived from an EMBL/GenBank/DDBJ whole genome shotgun (WGS) entry which is preliminary data.</text>
</comment>
<dbReference type="RefSeq" id="WP_105350849.1">
    <property type="nucleotide sequence ID" value="NZ_PUIA01000016.1"/>
</dbReference>
<comment type="subcellular location">
    <subcellularLocation>
        <location evidence="2">Membrane</location>
    </subcellularLocation>
</comment>
<evidence type="ECO:0000256" key="1">
    <source>
        <dbReference type="ARBA" id="ARBA00000085"/>
    </source>
</evidence>
<dbReference type="SMART" id="SM00388">
    <property type="entry name" value="HisKA"/>
    <property type="match status" value="1"/>
</dbReference>
<comment type="catalytic activity">
    <reaction evidence="1">
        <text>ATP + protein L-histidine = ADP + protein N-phospho-L-histidine.</text>
        <dbReference type="EC" id="2.7.13.3"/>
    </reaction>
</comment>
<sequence>MKLTAKLVGIFLLGIILLTGLLGYWTVQSEYEQFKQIKSENVAALGNEVRETIVVAWKTEGQLGAIKLVRDFANRHQEMIIRWVPSGDRHQTPSAEVPKEELEIATTEAMATVQIRDSQGNEHYMLYYPIDIEHDRAGYVEFKVPLEDVAQYIRMTTYRTISILIGMLLCGVAVVVAGVSIVGRRLDKLVEKTKRIAQGDFSQPVQIKGNDEISELGTALNQMSETLETQQRELQEASSARLSAMEQLRHVDRLKTVGRLASGIAHELGTPLNVVSGRAGLIASNRLTEEEVKESAIVIKSESDRMAAIIRQLLDFARRRPPQRSIVQPRELVSTVINLLQPLAHQRDVLLELSESSAMPTSLDPMQIQQVVTNLIVNAIHASSPGGTIRVSIISTKTSPPTEPNFPERNYISICVEDHGIGISEDAMPHLFDPFFTTKEVGEGTGLGLSVSYGIVEDHGGWIDVQSKLGEGSRFTIYLPEQDA</sequence>
<evidence type="ECO:0000256" key="6">
    <source>
        <dbReference type="ARBA" id="ARBA00022741"/>
    </source>
</evidence>
<dbReference type="AlphaFoldDB" id="A0A2S8G4P5"/>
<keyword evidence="9" id="KW-0902">Two-component regulatory system</keyword>
<evidence type="ECO:0000313" key="15">
    <source>
        <dbReference type="Proteomes" id="UP000240009"/>
    </source>
</evidence>
<dbReference type="GO" id="GO:0000155">
    <property type="term" value="F:phosphorelay sensor kinase activity"/>
    <property type="evidence" value="ECO:0007669"/>
    <property type="project" value="InterPro"/>
</dbReference>
<evidence type="ECO:0000256" key="4">
    <source>
        <dbReference type="ARBA" id="ARBA00022553"/>
    </source>
</evidence>
<evidence type="ECO:0000256" key="5">
    <source>
        <dbReference type="ARBA" id="ARBA00022679"/>
    </source>
</evidence>
<dbReference type="SUPFAM" id="SSF55874">
    <property type="entry name" value="ATPase domain of HSP90 chaperone/DNA topoisomerase II/histidine kinase"/>
    <property type="match status" value="1"/>
</dbReference>
<dbReference type="InterPro" id="IPR004358">
    <property type="entry name" value="Sig_transdc_His_kin-like_C"/>
</dbReference>
<dbReference type="PRINTS" id="PR00344">
    <property type="entry name" value="BCTRLSENSOR"/>
</dbReference>
<evidence type="ECO:0000313" key="14">
    <source>
        <dbReference type="EMBL" id="PQO39393.1"/>
    </source>
</evidence>
<keyword evidence="8" id="KW-0067">ATP-binding</keyword>
<name>A0A2S8G4P5_9BACT</name>
<dbReference type="InterPro" id="IPR005467">
    <property type="entry name" value="His_kinase_dom"/>
</dbReference>
<evidence type="ECO:0000256" key="9">
    <source>
        <dbReference type="ARBA" id="ARBA00023012"/>
    </source>
</evidence>
<dbReference type="InterPro" id="IPR003660">
    <property type="entry name" value="HAMP_dom"/>
</dbReference>
<evidence type="ECO:0000256" key="2">
    <source>
        <dbReference type="ARBA" id="ARBA00004370"/>
    </source>
</evidence>
<evidence type="ECO:0000259" key="12">
    <source>
        <dbReference type="PROSITE" id="PS50109"/>
    </source>
</evidence>
<proteinExistence type="predicted"/>
<dbReference type="EMBL" id="PUIA01000016">
    <property type="protein sequence ID" value="PQO39393.1"/>
    <property type="molecule type" value="Genomic_DNA"/>
</dbReference>
<feature type="coiled-coil region" evidence="10">
    <location>
        <begin position="213"/>
        <end position="247"/>
    </location>
</feature>
<accession>A0A2S8G4P5</accession>
<evidence type="ECO:0000256" key="10">
    <source>
        <dbReference type="SAM" id="Coils"/>
    </source>
</evidence>
<feature type="transmembrane region" description="Helical" evidence="11">
    <location>
        <begin position="161"/>
        <end position="182"/>
    </location>
</feature>
<keyword evidence="11" id="KW-0472">Membrane</keyword>
<keyword evidence="7 14" id="KW-0418">Kinase</keyword>
<keyword evidence="11" id="KW-0812">Transmembrane</keyword>
<dbReference type="PANTHER" id="PTHR43065">
    <property type="entry name" value="SENSOR HISTIDINE KINASE"/>
    <property type="match status" value="1"/>
</dbReference>
<feature type="domain" description="Histidine kinase" evidence="12">
    <location>
        <begin position="263"/>
        <end position="483"/>
    </location>
</feature>
<evidence type="ECO:0000259" key="13">
    <source>
        <dbReference type="PROSITE" id="PS50885"/>
    </source>
</evidence>
<evidence type="ECO:0000256" key="8">
    <source>
        <dbReference type="ARBA" id="ARBA00022840"/>
    </source>
</evidence>
<dbReference type="SUPFAM" id="SSF158472">
    <property type="entry name" value="HAMP domain-like"/>
    <property type="match status" value="1"/>
</dbReference>
<dbReference type="Pfam" id="PF02518">
    <property type="entry name" value="HATPase_c"/>
    <property type="match status" value="1"/>
</dbReference>
<dbReference type="Gene3D" id="6.10.340.10">
    <property type="match status" value="1"/>
</dbReference>
<dbReference type="EC" id="2.7.13.3" evidence="3"/>